<proteinExistence type="predicted"/>
<keyword evidence="4" id="KW-1185">Reference proteome</keyword>
<protein>
    <submittedName>
        <fullName evidence="3">Iron-regulated protein</fullName>
    </submittedName>
</protein>
<keyword evidence="1" id="KW-1133">Transmembrane helix</keyword>
<dbReference type="EMBL" id="NMUQ01000001">
    <property type="protein sequence ID" value="OXM15280.1"/>
    <property type="molecule type" value="Genomic_DNA"/>
</dbReference>
<evidence type="ECO:0000313" key="4">
    <source>
        <dbReference type="Proteomes" id="UP000215145"/>
    </source>
</evidence>
<dbReference type="PANTHER" id="PTHR34219">
    <property type="entry name" value="IRON-REGULATED INNER MEMBRANE PROTEIN-RELATED"/>
    <property type="match status" value="1"/>
</dbReference>
<dbReference type="InterPro" id="IPR005625">
    <property type="entry name" value="PepSY-ass_TM"/>
</dbReference>
<dbReference type="Proteomes" id="UP000215145">
    <property type="component" value="Unassembled WGS sequence"/>
</dbReference>
<keyword evidence="1" id="KW-0812">Transmembrane</keyword>
<evidence type="ECO:0000259" key="2">
    <source>
        <dbReference type="Pfam" id="PF03413"/>
    </source>
</evidence>
<dbReference type="OrthoDB" id="111691at2"/>
<keyword evidence="1" id="KW-0472">Membrane</keyword>
<reference evidence="3 4" key="1">
    <citation type="submission" date="2017-07" db="EMBL/GenBank/DDBJ databases">
        <title>Paenibacillus herberti R33 genome sequencing and assembly.</title>
        <authorList>
            <person name="Su W."/>
        </authorList>
    </citation>
    <scope>NUCLEOTIDE SEQUENCE [LARGE SCALE GENOMIC DNA]</scope>
    <source>
        <strain evidence="3 4">R33</strain>
    </source>
</reference>
<name>A0A229NZG3_9BACL</name>
<dbReference type="AlphaFoldDB" id="A0A229NZG3"/>
<accession>A0A229NZG3</accession>
<feature type="transmembrane region" description="Helical" evidence="1">
    <location>
        <begin position="162"/>
        <end position="182"/>
    </location>
</feature>
<gene>
    <name evidence="3" type="ORF">CGZ75_00600</name>
</gene>
<evidence type="ECO:0000256" key="1">
    <source>
        <dbReference type="SAM" id="Phobius"/>
    </source>
</evidence>
<feature type="transmembrane region" description="Helical" evidence="1">
    <location>
        <begin position="381"/>
        <end position="401"/>
    </location>
</feature>
<dbReference type="PANTHER" id="PTHR34219:SF1">
    <property type="entry name" value="PEPSY DOMAIN-CONTAINING PROTEIN"/>
    <property type="match status" value="1"/>
</dbReference>
<dbReference type="RefSeq" id="WP_089522171.1">
    <property type="nucleotide sequence ID" value="NZ_NMUQ01000001.1"/>
</dbReference>
<feature type="transmembrane region" description="Helical" evidence="1">
    <location>
        <begin position="31"/>
        <end position="55"/>
    </location>
</feature>
<dbReference type="Pfam" id="PF03413">
    <property type="entry name" value="PepSY"/>
    <property type="match status" value="1"/>
</dbReference>
<evidence type="ECO:0000313" key="3">
    <source>
        <dbReference type="EMBL" id="OXM15280.1"/>
    </source>
</evidence>
<feature type="domain" description="PepSY" evidence="2">
    <location>
        <begin position="293"/>
        <end position="348"/>
    </location>
</feature>
<feature type="transmembrane region" description="Helical" evidence="1">
    <location>
        <begin position="421"/>
        <end position="454"/>
    </location>
</feature>
<feature type="transmembrane region" description="Helical" evidence="1">
    <location>
        <begin position="214"/>
        <end position="234"/>
    </location>
</feature>
<comment type="caution">
    <text evidence="3">The sequence shown here is derived from an EMBL/GenBank/DDBJ whole genome shotgun (WGS) entry which is preliminary data.</text>
</comment>
<dbReference type="Pfam" id="PF03929">
    <property type="entry name" value="PepSY_TM"/>
    <property type="match status" value="1"/>
</dbReference>
<sequence length="466" mass="50689">MSIDLETTTPAIGKQKGRGLLPTLYQNVWRWHFYAGIIFAPFLIILALSGSVYLFKPQIEAQLYKDMLTVREVGTTRLAPDQLAAAVRTENPGLSILSFSIPSDAKSTVKMSIVKNEVPTTLYADPYTGRTTGTLDTDKTFTELFKKLHSQLLLSGTLPNRIVELAASWGVVLIVTGLYLWWPRGKFSIWGTILPRLGKRGSRQFWRDMHAVPAFWLSLLILTLILTGLPWSGVMGKGIDNIANSTNTNYPENAFGAGSLESVTLAKDVAEDLPWATENIPVPASAVGGYVRLSLNEVAAIADRQGVIKPYTISMPDGKAGVYTVASADDRPTNNATLHIDQYSGAVLTDVRFADYGIMGKVIMLGIAFHEGKLFGLANQILGLIACLGLILISAGSYVMWRKRAPAGKLGAPNKPRDKKVTIGLLIIMGALGIIMPLVGLSILVVLAIDLLVIRRVPALKRWFSA</sequence>
<organism evidence="3 4">
    <name type="scientific">Paenibacillus herberti</name>
    <dbReference type="NCBI Taxonomy" id="1619309"/>
    <lineage>
        <taxon>Bacteria</taxon>
        <taxon>Bacillati</taxon>
        <taxon>Bacillota</taxon>
        <taxon>Bacilli</taxon>
        <taxon>Bacillales</taxon>
        <taxon>Paenibacillaceae</taxon>
        <taxon>Paenibacillus</taxon>
    </lineage>
</organism>
<dbReference type="InterPro" id="IPR025711">
    <property type="entry name" value="PepSY"/>
</dbReference>